<accession>A0A939PDU7</accession>
<dbReference type="Gene3D" id="3.40.630.30">
    <property type="match status" value="1"/>
</dbReference>
<name>A0A939PDU7_9ACTN</name>
<proteinExistence type="predicted"/>
<sequence>MTLIRTAGVADTEAIEQVRSRSWRAAYAGLIPQVLIDAATGPEALERRRASFTEHPEVHTLLASTDAGDPIGMAAYGPERDLPTSPKGVELYSLYVVPEHWSAKVGRALMDRVITDTRAAGNDLLVLWVLDTNERARRFYERAGFAPGEPATRTVYGRTIDEVRYARGL</sequence>
<dbReference type="InterPro" id="IPR000182">
    <property type="entry name" value="GNAT_dom"/>
</dbReference>
<dbReference type="RefSeq" id="WP_208254256.1">
    <property type="nucleotide sequence ID" value="NZ_JAGEOJ010000002.1"/>
</dbReference>
<organism evidence="4 5">
    <name type="scientific">Actinomadura barringtoniae</name>
    <dbReference type="NCBI Taxonomy" id="1427535"/>
    <lineage>
        <taxon>Bacteria</taxon>
        <taxon>Bacillati</taxon>
        <taxon>Actinomycetota</taxon>
        <taxon>Actinomycetes</taxon>
        <taxon>Streptosporangiales</taxon>
        <taxon>Thermomonosporaceae</taxon>
        <taxon>Actinomadura</taxon>
    </lineage>
</organism>
<evidence type="ECO:0000256" key="2">
    <source>
        <dbReference type="ARBA" id="ARBA00023315"/>
    </source>
</evidence>
<protein>
    <submittedName>
        <fullName evidence="4">GNAT family N-acetyltransferase</fullName>
    </submittedName>
</protein>
<dbReference type="PROSITE" id="PS51186">
    <property type="entry name" value="GNAT"/>
    <property type="match status" value="1"/>
</dbReference>
<dbReference type="InterPro" id="IPR016181">
    <property type="entry name" value="Acyl_CoA_acyltransferase"/>
</dbReference>
<evidence type="ECO:0000256" key="1">
    <source>
        <dbReference type="ARBA" id="ARBA00022679"/>
    </source>
</evidence>
<comment type="caution">
    <text evidence="4">The sequence shown here is derived from an EMBL/GenBank/DDBJ whole genome shotgun (WGS) entry which is preliminary data.</text>
</comment>
<dbReference type="Pfam" id="PF00583">
    <property type="entry name" value="Acetyltransf_1"/>
    <property type="match status" value="1"/>
</dbReference>
<keyword evidence="5" id="KW-1185">Reference proteome</keyword>
<dbReference type="PANTHER" id="PTHR43877">
    <property type="entry name" value="AMINOALKYLPHOSPHONATE N-ACETYLTRANSFERASE-RELATED-RELATED"/>
    <property type="match status" value="1"/>
</dbReference>
<dbReference type="CDD" id="cd04301">
    <property type="entry name" value="NAT_SF"/>
    <property type="match status" value="1"/>
</dbReference>
<reference evidence="4" key="1">
    <citation type="submission" date="2021-03" db="EMBL/GenBank/DDBJ databases">
        <authorList>
            <person name="Kanchanasin P."/>
            <person name="Saeng-In P."/>
            <person name="Phongsopitanun W."/>
            <person name="Yuki M."/>
            <person name="Kudo T."/>
            <person name="Ohkuma M."/>
            <person name="Tanasupawat S."/>
        </authorList>
    </citation>
    <scope>NUCLEOTIDE SEQUENCE</scope>
    <source>
        <strain evidence="4">GKU 128</strain>
    </source>
</reference>
<gene>
    <name evidence="4" type="ORF">J4573_06180</name>
</gene>
<dbReference type="AlphaFoldDB" id="A0A939PDU7"/>
<feature type="domain" description="N-acetyltransferase" evidence="3">
    <location>
        <begin position="2"/>
        <end position="169"/>
    </location>
</feature>
<evidence type="ECO:0000313" key="5">
    <source>
        <dbReference type="Proteomes" id="UP000669179"/>
    </source>
</evidence>
<dbReference type="GO" id="GO:0016747">
    <property type="term" value="F:acyltransferase activity, transferring groups other than amino-acyl groups"/>
    <property type="evidence" value="ECO:0007669"/>
    <property type="project" value="InterPro"/>
</dbReference>
<evidence type="ECO:0000259" key="3">
    <source>
        <dbReference type="PROSITE" id="PS51186"/>
    </source>
</evidence>
<dbReference type="SUPFAM" id="SSF55729">
    <property type="entry name" value="Acyl-CoA N-acyltransferases (Nat)"/>
    <property type="match status" value="1"/>
</dbReference>
<evidence type="ECO:0000313" key="4">
    <source>
        <dbReference type="EMBL" id="MBO2446671.1"/>
    </source>
</evidence>
<dbReference type="Proteomes" id="UP000669179">
    <property type="component" value="Unassembled WGS sequence"/>
</dbReference>
<dbReference type="EMBL" id="JAGEOJ010000002">
    <property type="protein sequence ID" value="MBO2446671.1"/>
    <property type="molecule type" value="Genomic_DNA"/>
</dbReference>
<keyword evidence="1" id="KW-0808">Transferase</keyword>
<keyword evidence="2" id="KW-0012">Acyltransferase</keyword>
<dbReference type="InterPro" id="IPR050832">
    <property type="entry name" value="Bact_Acetyltransf"/>
</dbReference>